<dbReference type="AlphaFoldDB" id="A0A9W4CHG6"/>
<accession>A0A9W4CHG6</accession>
<dbReference type="Pfam" id="PF08681">
    <property type="entry name" value="TacA1"/>
    <property type="match status" value="1"/>
</dbReference>
<proteinExistence type="inferred from homology"/>
<dbReference type="EMBL" id="LR882967">
    <property type="protein sequence ID" value="CAD5932997.1"/>
    <property type="molecule type" value="Genomic_DNA"/>
</dbReference>
<evidence type="ECO:0000256" key="1">
    <source>
        <dbReference type="ARBA" id="ARBA00022491"/>
    </source>
</evidence>
<evidence type="ECO:0000313" key="7">
    <source>
        <dbReference type="EMBL" id="CAD5932997.1"/>
    </source>
</evidence>
<evidence type="ECO:0008006" key="9">
    <source>
        <dbReference type="Google" id="ProtNLM"/>
    </source>
</evidence>
<keyword evidence="1" id="KW-0678">Repressor</keyword>
<gene>
    <name evidence="7" type="ORF">NO713_01412</name>
</gene>
<dbReference type="InterPro" id="IPR010985">
    <property type="entry name" value="Ribbon_hlx_hlx"/>
</dbReference>
<keyword evidence="2" id="KW-1277">Toxin-antitoxin system</keyword>
<dbReference type="KEGG" id="ppsu:NO713_01412"/>
<evidence type="ECO:0000313" key="8">
    <source>
        <dbReference type="Proteomes" id="UP001153719"/>
    </source>
</evidence>
<dbReference type="SUPFAM" id="SSF47598">
    <property type="entry name" value="Ribbon-helix-helix"/>
    <property type="match status" value="1"/>
</dbReference>
<keyword evidence="5" id="KW-0804">Transcription</keyword>
<dbReference type="GO" id="GO:0006355">
    <property type="term" value="P:regulation of DNA-templated transcription"/>
    <property type="evidence" value="ECO:0007669"/>
    <property type="project" value="InterPro"/>
</dbReference>
<dbReference type="PANTHER" id="PTHR35401">
    <property type="entry name" value="COPG FAMILY HELIX-TURN-HELIX PROTEIN-RELATED-RELATED"/>
    <property type="match status" value="1"/>
</dbReference>
<keyword evidence="8" id="KW-1185">Reference proteome</keyword>
<evidence type="ECO:0000256" key="3">
    <source>
        <dbReference type="ARBA" id="ARBA00023015"/>
    </source>
</evidence>
<dbReference type="Gene3D" id="1.20.5.780">
    <property type="entry name" value="Single helix bin"/>
    <property type="match status" value="1"/>
</dbReference>
<evidence type="ECO:0000256" key="6">
    <source>
        <dbReference type="ARBA" id="ARBA00049988"/>
    </source>
</evidence>
<comment type="similarity">
    <text evidence="6">Belongs to the TacA antitoxin family.</text>
</comment>
<dbReference type="GO" id="GO:0003677">
    <property type="term" value="F:DNA binding"/>
    <property type="evidence" value="ECO:0007669"/>
    <property type="project" value="UniProtKB-KW"/>
</dbReference>
<reference evidence="7" key="1">
    <citation type="submission" date="2020-09" db="EMBL/GenBank/DDBJ databases">
        <authorList>
            <person name="Blom J."/>
        </authorList>
    </citation>
    <scope>NUCLEOTIDE SEQUENCE</scope>
    <source>
        <strain evidence="7">No.713</strain>
    </source>
</reference>
<organism evidence="7 8">
    <name type="scientific">Planktothrix pseudagardhii</name>
    <dbReference type="NCBI Taxonomy" id="132604"/>
    <lineage>
        <taxon>Bacteria</taxon>
        <taxon>Bacillati</taxon>
        <taxon>Cyanobacteriota</taxon>
        <taxon>Cyanophyceae</taxon>
        <taxon>Oscillatoriophycideae</taxon>
        <taxon>Oscillatoriales</taxon>
        <taxon>Microcoleaceae</taxon>
        <taxon>Planktothrix</taxon>
    </lineage>
</organism>
<name>A0A9W4CHG6_9CYAN</name>
<sequence>MYGSEAQQSVSQTREVTINIRAKQSQRDFIDQAAKIQGKSRSEFMLQTAYQKAQDVILSRCFFELDEGKFQKFVDLLDAPPLQNEKLKALLTTKSPWD</sequence>
<protein>
    <recommendedName>
        <fullName evidence="9">DUF1778 domain-containing protein</fullName>
    </recommendedName>
</protein>
<evidence type="ECO:0000256" key="5">
    <source>
        <dbReference type="ARBA" id="ARBA00023163"/>
    </source>
</evidence>
<keyword evidence="4" id="KW-0238">DNA-binding</keyword>
<dbReference type="Proteomes" id="UP001153719">
    <property type="component" value="Chromosome"/>
</dbReference>
<dbReference type="PANTHER" id="PTHR35401:SF1">
    <property type="entry name" value="CYTOPLASMIC PROTEIN"/>
    <property type="match status" value="1"/>
</dbReference>
<evidence type="ECO:0000256" key="4">
    <source>
        <dbReference type="ARBA" id="ARBA00023125"/>
    </source>
</evidence>
<dbReference type="InterPro" id="IPR014795">
    <property type="entry name" value="TacA_1-like"/>
</dbReference>
<keyword evidence="3" id="KW-0805">Transcription regulation</keyword>
<evidence type="ECO:0000256" key="2">
    <source>
        <dbReference type="ARBA" id="ARBA00022649"/>
    </source>
</evidence>